<dbReference type="EMBL" id="MK500332">
    <property type="protein sequence ID" value="QBK86175.1"/>
    <property type="molecule type" value="Genomic_DNA"/>
</dbReference>
<dbReference type="GO" id="GO:0051213">
    <property type="term" value="F:dioxygenase activity"/>
    <property type="evidence" value="ECO:0007669"/>
    <property type="project" value="UniProtKB-KW"/>
</dbReference>
<name>A0A481YTT1_9VIRU</name>
<dbReference type="InterPro" id="IPR027450">
    <property type="entry name" value="AlkB-like"/>
</dbReference>
<dbReference type="InterPro" id="IPR037151">
    <property type="entry name" value="AlkB-like_sf"/>
</dbReference>
<accession>A0A481YTT1</accession>
<reference evidence="2" key="1">
    <citation type="journal article" date="2019" name="MBio">
        <title>Virus Genomes from Deep Sea Sediments Expand the Ocean Megavirome and Support Independent Origins of Viral Gigantism.</title>
        <authorList>
            <person name="Backstrom D."/>
            <person name="Yutin N."/>
            <person name="Jorgensen S.L."/>
            <person name="Dharamshi J."/>
            <person name="Homa F."/>
            <person name="Zaremba-Niedwiedzka K."/>
            <person name="Spang A."/>
            <person name="Wolf Y.I."/>
            <person name="Koonin E.V."/>
            <person name="Ettema T.J."/>
        </authorList>
    </citation>
    <scope>NUCLEOTIDE SEQUENCE</scope>
</reference>
<feature type="domain" description="Fe2OG dioxygenase" evidence="1">
    <location>
        <begin position="105"/>
        <end position="210"/>
    </location>
</feature>
<dbReference type="Gene3D" id="2.60.120.590">
    <property type="entry name" value="Alpha-ketoglutarate-dependent dioxygenase AlkB-like"/>
    <property type="match status" value="1"/>
</dbReference>
<dbReference type="GO" id="GO:0006307">
    <property type="term" value="P:DNA alkylation repair"/>
    <property type="evidence" value="ECO:0007669"/>
    <property type="project" value="InterPro"/>
</dbReference>
<proteinExistence type="predicted"/>
<evidence type="ECO:0000313" key="2">
    <source>
        <dbReference type="EMBL" id="QBK86175.1"/>
    </source>
</evidence>
<keyword evidence="2" id="KW-0223">Dioxygenase</keyword>
<evidence type="ECO:0000259" key="1">
    <source>
        <dbReference type="PROSITE" id="PS51471"/>
    </source>
</evidence>
<dbReference type="PANTHER" id="PTHR31212:SF4">
    <property type="entry name" value="ALPHA-KETOGLUTARATE-DEPENDENT DIOXYGENASE ALKB HOMOLOG 3"/>
    <property type="match status" value="1"/>
</dbReference>
<dbReference type="PROSITE" id="PS51471">
    <property type="entry name" value="FE2OG_OXY"/>
    <property type="match status" value="1"/>
</dbReference>
<dbReference type="Pfam" id="PF13532">
    <property type="entry name" value="2OG-FeII_Oxy_2"/>
    <property type="match status" value="1"/>
</dbReference>
<dbReference type="InterPro" id="IPR005123">
    <property type="entry name" value="Oxoglu/Fe-dep_dioxygenase_dom"/>
</dbReference>
<sequence length="210" mass="24707">MSSQQSVIIYKDKYWSFIPKLIPLEYFDILYKKLYKKTGRYPIKMRGNVFTSRRRSCTYTNNKDGMLGYTYEGIPRYKWRKAPKELLEIRDLVGYYASDQSANVKFDYVLCHIYEDGSDYIGFHSDHEALETPIVSVSLGPTEGSRKFRFRKIGETKGWEEEFDLVSGDVLIMHGRTNKREGCQRVYKHTVPSTKKKVGSRINLTFRQFE</sequence>
<protein>
    <submittedName>
        <fullName evidence="2">Alkylated DNA repair dioxygenase</fullName>
    </submittedName>
</protein>
<dbReference type="PANTHER" id="PTHR31212">
    <property type="entry name" value="ALPHA-KETOGLUTARATE-DEPENDENT DIOXYGENASE ALKB HOMOLOG 3"/>
    <property type="match status" value="1"/>
</dbReference>
<gene>
    <name evidence="2" type="ORF">LCMAC101_07700</name>
</gene>
<dbReference type="SUPFAM" id="SSF51197">
    <property type="entry name" value="Clavaminate synthase-like"/>
    <property type="match status" value="1"/>
</dbReference>
<keyword evidence="2" id="KW-0560">Oxidoreductase</keyword>
<dbReference type="InterPro" id="IPR032854">
    <property type="entry name" value="ALKBH3"/>
</dbReference>
<organism evidence="2">
    <name type="scientific">Marseillevirus LCMAC101</name>
    <dbReference type="NCBI Taxonomy" id="2506602"/>
    <lineage>
        <taxon>Viruses</taxon>
        <taxon>Varidnaviria</taxon>
        <taxon>Bamfordvirae</taxon>
        <taxon>Nucleocytoviricota</taxon>
        <taxon>Megaviricetes</taxon>
        <taxon>Pimascovirales</taxon>
        <taxon>Pimascovirales incertae sedis</taxon>
        <taxon>Marseilleviridae</taxon>
    </lineage>
</organism>